<keyword evidence="2" id="KW-0812">Transmembrane</keyword>
<proteinExistence type="predicted"/>
<dbReference type="Gene3D" id="3.40.50.11350">
    <property type="match status" value="1"/>
</dbReference>
<organism evidence="3 4">
    <name type="scientific">Exophiala sideris</name>
    <dbReference type="NCBI Taxonomy" id="1016849"/>
    <lineage>
        <taxon>Eukaryota</taxon>
        <taxon>Fungi</taxon>
        <taxon>Dikarya</taxon>
        <taxon>Ascomycota</taxon>
        <taxon>Pezizomycotina</taxon>
        <taxon>Eurotiomycetes</taxon>
        <taxon>Chaetothyriomycetidae</taxon>
        <taxon>Chaetothyriales</taxon>
        <taxon>Herpotrichiellaceae</taxon>
        <taxon>Exophiala</taxon>
    </lineage>
</organism>
<dbReference type="AlphaFoldDB" id="A0A0D1WR88"/>
<dbReference type="GO" id="GO:0046921">
    <property type="term" value="F:alpha-(1-&gt;6)-fucosyltransferase activity"/>
    <property type="evidence" value="ECO:0007669"/>
    <property type="project" value="TreeGrafter"/>
</dbReference>
<sequence>MNTLQPQKCDEDQPRKKMLMSSRASPPKPLKINTSEPYLSLKSLLPKTPIPSPSLPSILPRHGKKPPKLNSKRIVRAILWLSIIISLYYVVAFGKKKTRNLADLTFLSSLGKTYEIVEAAELPNHPTPLALTDTKGRHHWTIWIPPKLGFPLASTDYADICSQVEEVARHVAGRPLDKAHSDYYYQDDANFIDVEEAQTRHLLPEQVDSSAEKYLPICTRTLTYVLDATDAGLGSALLGMWVSYSLAKREQRTFFIDDTHFPYGNYSNFFTPYPKPTSCRPPPSSWRVPCPLRAKHLVVSAGTVPWTFGESFHTHFSQREIFDMAREGYEALFSLRGDDNAHVSGRAKKLRHENDGNNGLVGIHIRRGDRHPFEYSFQHGYLPPERYMDVARRLIGASQQWKVILASDDANMYDHIELPGAVRAQTRISLASKKQLEGASLGWEGGFFKDVFWGLGLPVHVLNQKKAGSPMPTMAKPPSPDEDGKSGKAQVKDKQRSMTTGEVRDYKTHPTDDALKLRELLGRAYLMDLAVLARSDKIVCGVASNACRVLAVMLGWERAFENKDWVNVDGNYGWTFLDY</sequence>
<keyword evidence="2" id="KW-0472">Membrane</keyword>
<evidence type="ECO:0000256" key="1">
    <source>
        <dbReference type="SAM" id="MobiDB-lite"/>
    </source>
</evidence>
<dbReference type="GO" id="GO:0006487">
    <property type="term" value="P:protein N-linked glycosylation"/>
    <property type="evidence" value="ECO:0007669"/>
    <property type="project" value="TreeGrafter"/>
</dbReference>
<feature type="region of interest" description="Disordered" evidence="1">
    <location>
        <begin position="466"/>
        <end position="505"/>
    </location>
</feature>
<feature type="transmembrane region" description="Helical" evidence="2">
    <location>
        <begin position="74"/>
        <end position="91"/>
    </location>
</feature>
<dbReference type="HOGENOM" id="CLU_035511_0_0_1"/>
<protein>
    <submittedName>
        <fullName evidence="3">Uncharacterized protein</fullName>
    </submittedName>
</protein>
<gene>
    <name evidence="3" type="ORF">PV11_09380</name>
</gene>
<feature type="compositionally biased region" description="Basic and acidic residues" evidence="1">
    <location>
        <begin position="482"/>
        <end position="505"/>
    </location>
</feature>
<evidence type="ECO:0000256" key="2">
    <source>
        <dbReference type="SAM" id="Phobius"/>
    </source>
</evidence>
<dbReference type="PANTHER" id="PTHR13132">
    <property type="entry name" value="ALPHA- 1,6 -FUCOSYLTRANSFERASE"/>
    <property type="match status" value="1"/>
</dbReference>
<dbReference type="Proteomes" id="UP000053599">
    <property type="component" value="Unassembled WGS sequence"/>
</dbReference>
<keyword evidence="2" id="KW-1133">Transmembrane helix</keyword>
<accession>A0A0D1WR88</accession>
<reference evidence="3 4" key="1">
    <citation type="submission" date="2015-01" db="EMBL/GenBank/DDBJ databases">
        <title>The Genome Sequence of Exophiala sideris CBS121828.</title>
        <authorList>
            <consortium name="The Broad Institute Genomics Platform"/>
            <person name="Cuomo C."/>
            <person name="de Hoog S."/>
            <person name="Gorbushina A."/>
            <person name="Stielow B."/>
            <person name="Teixiera M."/>
            <person name="Abouelleil A."/>
            <person name="Chapman S.B."/>
            <person name="Priest M."/>
            <person name="Young S.K."/>
            <person name="Wortman J."/>
            <person name="Nusbaum C."/>
            <person name="Birren B."/>
        </authorList>
    </citation>
    <scope>NUCLEOTIDE SEQUENCE [LARGE SCALE GENOMIC DNA]</scope>
    <source>
        <strain evidence="3 4">CBS 121828</strain>
    </source>
</reference>
<feature type="region of interest" description="Disordered" evidence="1">
    <location>
        <begin position="1"/>
        <end position="33"/>
    </location>
</feature>
<evidence type="ECO:0000313" key="4">
    <source>
        <dbReference type="Proteomes" id="UP000053599"/>
    </source>
</evidence>
<dbReference type="PANTHER" id="PTHR13132:SF29">
    <property type="entry name" value="ALPHA-(1,6)-FUCOSYLTRANSFERASE"/>
    <property type="match status" value="1"/>
</dbReference>
<evidence type="ECO:0000313" key="3">
    <source>
        <dbReference type="EMBL" id="KIV77591.1"/>
    </source>
</evidence>
<dbReference type="EMBL" id="KN846954">
    <property type="protein sequence ID" value="KIV77591.1"/>
    <property type="molecule type" value="Genomic_DNA"/>
</dbReference>
<name>A0A0D1WR88_9EURO</name>
<dbReference type="OrthoDB" id="2392789at2759"/>